<dbReference type="SUPFAM" id="SSF52540">
    <property type="entry name" value="P-loop containing nucleoside triphosphate hydrolases"/>
    <property type="match status" value="1"/>
</dbReference>
<dbReference type="Gene3D" id="3.40.50.300">
    <property type="entry name" value="P-loop containing nucleotide triphosphate hydrolases"/>
    <property type="match status" value="1"/>
</dbReference>
<organism evidence="2 3">
    <name type="scientific">Dyadobacter flavalbus</name>
    <dbReference type="NCBI Taxonomy" id="2579942"/>
    <lineage>
        <taxon>Bacteria</taxon>
        <taxon>Pseudomonadati</taxon>
        <taxon>Bacteroidota</taxon>
        <taxon>Cytophagia</taxon>
        <taxon>Cytophagales</taxon>
        <taxon>Spirosomataceae</taxon>
        <taxon>Dyadobacter</taxon>
    </lineage>
</organism>
<dbReference type="RefSeq" id="WP_138279405.1">
    <property type="nucleotide sequence ID" value="NZ_VBSN01000032.1"/>
</dbReference>
<dbReference type="OrthoDB" id="9813134at2"/>
<gene>
    <name evidence="2" type="ORF">FEM33_10780</name>
</gene>
<evidence type="ECO:0000259" key="1">
    <source>
        <dbReference type="Pfam" id="PF01637"/>
    </source>
</evidence>
<accession>A0A5M8QWP6</accession>
<keyword evidence="3" id="KW-1185">Reference proteome</keyword>
<evidence type="ECO:0000313" key="2">
    <source>
        <dbReference type="EMBL" id="KAA6439758.1"/>
    </source>
</evidence>
<comment type="caution">
    <text evidence="2">The sequence shown here is derived from an EMBL/GenBank/DDBJ whole genome shotgun (WGS) entry which is preliminary data.</text>
</comment>
<protein>
    <submittedName>
        <fullName evidence="2">AAA family ATPase</fullName>
    </submittedName>
</protein>
<sequence length="477" mass="54420">MELVTGRVEEKLLLNKIEKSGEAELVAIFGRRRVGKTFLVRNGFTKRISFEFSGIHHATLSQQLENFSMALTNAAGGLPIAKPESWLKAFEMLKQLLDPLLNKDRTIVFFDEFPWIDTPRSGFLPAFENFWNSWASQKKNLILIICGSAASWMIKKVINNRGGLHNRVTRRIRLLPFTIGETSEYLRQRKVRLDKYQLLQIYMAMGGIPQYLKEIEPGESAAQIIDRLCFTKDGLLFDEFRNLYHSLFDSAQNHIDIVRALAKKGKGMSRNELIDACNLTSGGYATQLLSELTESGFISTYIPFGKTIKDALFKLTDEYSLFYLKFIEGSKATGPGTWLRFTPGNSWKSWSGNAFESICMKHISQIKKGIGIADVYTEVSVWRHQPKEKTEKGAQIDLLIDRNDACINICEMKFSEYPFEIGKAYATELESKLTVFQQQTKTRKTLFLTMMTTYGVKNSLNYPGLVQKELTMDVLFN</sequence>
<dbReference type="Proteomes" id="UP000323994">
    <property type="component" value="Unassembled WGS sequence"/>
</dbReference>
<dbReference type="InterPro" id="IPR011579">
    <property type="entry name" value="ATPase_dom"/>
</dbReference>
<proteinExistence type="predicted"/>
<dbReference type="Pfam" id="PF01637">
    <property type="entry name" value="ATPase_2"/>
    <property type="match status" value="1"/>
</dbReference>
<dbReference type="InterPro" id="IPR027417">
    <property type="entry name" value="P-loop_NTPase"/>
</dbReference>
<reference evidence="2 3" key="1">
    <citation type="submission" date="2019-05" db="EMBL/GenBank/DDBJ databases">
        <authorList>
            <person name="Qu J.-H."/>
        </authorList>
    </citation>
    <scope>NUCLEOTIDE SEQUENCE [LARGE SCALE GENOMIC DNA]</scope>
    <source>
        <strain evidence="2 3">NS28</strain>
    </source>
</reference>
<dbReference type="PANTHER" id="PTHR34704:SF1">
    <property type="entry name" value="ATPASE"/>
    <property type="match status" value="1"/>
</dbReference>
<dbReference type="AlphaFoldDB" id="A0A5M8QWP6"/>
<name>A0A5M8QWP6_9BACT</name>
<dbReference type="GO" id="GO:0005524">
    <property type="term" value="F:ATP binding"/>
    <property type="evidence" value="ECO:0007669"/>
    <property type="project" value="InterPro"/>
</dbReference>
<dbReference type="PANTHER" id="PTHR34704">
    <property type="entry name" value="ATPASE"/>
    <property type="match status" value="1"/>
</dbReference>
<dbReference type="EMBL" id="VBSN01000032">
    <property type="protein sequence ID" value="KAA6439758.1"/>
    <property type="molecule type" value="Genomic_DNA"/>
</dbReference>
<feature type="domain" description="ATPase" evidence="1">
    <location>
        <begin position="14"/>
        <end position="214"/>
    </location>
</feature>
<evidence type="ECO:0000313" key="3">
    <source>
        <dbReference type="Proteomes" id="UP000323994"/>
    </source>
</evidence>